<reference evidence="2 3" key="1">
    <citation type="submission" date="2015-03" db="EMBL/GenBank/DDBJ databases">
        <authorList>
            <person name="Murphy D."/>
        </authorList>
    </citation>
    <scope>NUCLEOTIDE SEQUENCE [LARGE SCALE GENOMIC DNA]</scope>
    <source>
        <strain evidence="2 3">KMM 520</strain>
    </source>
</reference>
<gene>
    <name evidence="2" type="ORF">PTRA_a1495</name>
</gene>
<dbReference type="Proteomes" id="UP000065261">
    <property type="component" value="Chromosome I"/>
</dbReference>
<organism evidence="2">
    <name type="scientific">Pseudoalteromonas translucida KMM 520</name>
    <dbReference type="NCBI Taxonomy" id="1315283"/>
    <lineage>
        <taxon>Bacteria</taxon>
        <taxon>Pseudomonadati</taxon>
        <taxon>Pseudomonadota</taxon>
        <taxon>Gammaproteobacteria</taxon>
        <taxon>Alteromonadales</taxon>
        <taxon>Pseudoalteromonadaceae</taxon>
        <taxon>Pseudoalteromonas</taxon>
    </lineage>
</organism>
<dbReference type="EMBL" id="CP011034">
    <property type="protein sequence ID" value="ALS32700.1"/>
    <property type="molecule type" value="Genomic_DNA"/>
</dbReference>
<name>A0A0U2V4F8_9GAMM</name>
<keyword evidence="1" id="KW-1133">Transmembrane helix</keyword>
<evidence type="ECO:0000256" key="1">
    <source>
        <dbReference type="SAM" id="Phobius"/>
    </source>
</evidence>
<keyword evidence="1" id="KW-0812">Transmembrane</keyword>
<keyword evidence="1" id="KW-0472">Membrane</keyword>
<feature type="transmembrane region" description="Helical" evidence="1">
    <location>
        <begin position="68"/>
        <end position="90"/>
    </location>
</feature>
<sequence length="107" mass="12109">MQNTVAYFCLTAGWLVLIISLAFLILSTFKHTHFKQVLLRYLNTALVWQLLVTLVFIMNNTTATLNNFIISCGLIITLQLLCNLACYLGLKRAKAKGRPSLDHFSMD</sequence>
<feature type="transmembrane region" description="Helical" evidence="1">
    <location>
        <begin position="38"/>
        <end position="56"/>
    </location>
</feature>
<evidence type="ECO:0000313" key="2">
    <source>
        <dbReference type="EMBL" id="ALS32700.1"/>
    </source>
</evidence>
<dbReference type="PATRIC" id="fig|1315283.4.peg.1293"/>
<accession>A0A0U2V4F8</accession>
<evidence type="ECO:0008006" key="4">
    <source>
        <dbReference type="Google" id="ProtNLM"/>
    </source>
</evidence>
<dbReference type="AlphaFoldDB" id="A0A0U2V4F8"/>
<dbReference type="KEGG" id="ptn:PTRA_a1495"/>
<protein>
    <recommendedName>
        <fullName evidence="4">Orphan protein</fullName>
    </recommendedName>
</protein>
<feature type="transmembrane region" description="Helical" evidence="1">
    <location>
        <begin position="6"/>
        <end position="26"/>
    </location>
</feature>
<evidence type="ECO:0000313" key="3">
    <source>
        <dbReference type="Proteomes" id="UP000065261"/>
    </source>
</evidence>
<proteinExistence type="predicted"/>